<dbReference type="AlphaFoldDB" id="A0A7S4BKT2"/>
<organism evidence="2">
    <name type="scientific">Chrysotila carterae</name>
    <name type="common">Marine alga</name>
    <name type="synonym">Syracosphaera carterae</name>
    <dbReference type="NCBI Taxonomy" id="13221"/>
    <lineage>
        <taxon>Eukaryota</taxon>
        <taxon>Haptista</taxon>
        <taxon>Haptophyta</taxon>
        <taxon>Prymnesiophyceae</taxon>
        <taxon>Isochrysidales</taxon>
        <taxon>Isochrysidaceae</taxon>
        <taxon>Chrysotila</taxon>
    </lineage>
</organism>
<gene>
    <name evidence="2" type="ORF">PCAR00345_LOCUS21789</name>
</gene>
<feature type="transmembrane region" description="Helical" evidence="1">
    <location>
        <begin position="65"/>
        <end position="83"/>
    </location>
</feature>
<accession>A0A7S4BKT2</accession>
<reference evidence="2" key="1">
    <citation type="submission" date="2021-01" db="EMBL/GenBank/DDBJ databases">
        <authorList>
            <person name="Corre E."/>
            <person name="Pelletier E."/>
            <person name="Niang G."/>
            <person name="Scheremetjew M."/>
            <person name="Finn R."/>
            <person name="Kale V."/>
            <person name="Holt S."/>
            <person name="Cochrane G."/>
            <person name="Meng A."/>
            <person name="Brown T."/>
            <person name="Cohen L."/>
        </authorList>
    </citation>
    <scope>NUCLEOTIDE SEQUENCE</scope>
    <source>
        <strain evidence="2">CCMP645</strain>
    </source>
</reference>
<dbReference type="EMBL" id="HBIZ01034189">
    <property type="protein sequence ID" value="CAE0769177.1"/>
    <property type="molecule type" value="Transcribed_RNA"/>
</dbReference>
<name>A0A7S4BKT2_CHRCT</name>
<evidence type="ECO:0000256" key="1">
    <source>
        <dbReference type="SAM" id="Phobius"/>
    </source>
</evidence>
<protein>
    <submittedName>
        <fullName evidence="2">Uncharacterized protein</fullName>
    </submittedName>
</protein>
<keyword evidence="1" id="KW-1133">Transmembrane helix</keyword>
<proteinExistence type="predicted"/>
<evidence type="ECO:0000313" key="2">
    <source>
        <dbReference type="EMBL" id="CAE0769177.1"/>
    </source>
</evidence>
<sequence>MRTADVPVRTRSEDVLTTASSGLADCERGGTDFHSLQGREHGMHRVGALTGATAQVPTRSSGARLAVRALLAGAAIVSVIFVVSSSAQGAQSSTAPPAASGIHLSGLATALRQSSASAAAGDCNRDASYIANRIVYNNLGLASMLAGYSTNTVEWGFDHTSCAPVDETCFTFHNVDCMYDGCSWFESTEFSCKSLLHGHTYLFKNVTANCEVLRQKRHSHQTRAVWKVCQHVRTRSNTCEVSELRPNSTEHN</sequence>
<keyword evidence="1" id="KW-0472">Membrane</keyword>
<keyword evidence="1" id="KW-0812">Transmembrane</keyword>